<dbReference type="OrthoDB" id="5873834at2759"/>
<accession>A0A8R1U7N1</accession>
<keyword evidence="5" id="KW-0472">Membrane</keyword>
<comment type="subcellular location">
    <subcellularLocation>
        <location evidence="1">Membrane</location>
        <topology evidence="1">Multi-pass membrane protein</topology>
    </subcellularLocation>
</comment>
<dbReference type="PANTHER" id="PTHR46022:SF1">
    <property type="entry name" value="PROTEIN PATCHED"/>
    <property type="match status" value="1"/>
</dbReference>
<evidence type="ECO:0000256" key="3">
    <source>
        <dbReference type="ARBA" id="ARBA00022692"/>
    </source>
</evidence>
<keyword evidence="3" id="KW-0812">Transmembrane</keyword>
<evidence type="ECO:0000313" key="8">
    <source>
        <dbReference type="Proteomes" id="UP000005239"/>
    </source>
</evidence>
<organism evidence="7 8">
    <name type="scientific">Pristionchus pacificus</name>
    <name type="common">Parasitic nematode worm</name>
    <dbReference type="NCBI Taxonomy" id="54126"/>
    <lineage>
        <taxon>Eukaryota</taxon>
        <taxon>Metazoa</taxon>
        <taxon>Ecdysozoa</taxon>
        <taxon>Nematoda</taxon>
        <taxon>Chromadorea</taxon>
        <taxon>Rhabditida</taxon>
        <taxon>Rhabditina</taxon>
        <taxon>Diplogasteromorpha</taxon>
        <taxon>Diplogasteroidea</taxon>
        <taxon>Neodiplogasteridae</taxon>
        <taxon>Pristionchus</taxon>
    </lineage>
</organism>
<evidence type="ECO:0000256" key="5">
    <source>
        <dbReference type="ARBA" id="ARBA00023136"/>
    </source>
</evidence>
<comment type="similarity">
    <text evidence="2">Belongs to the patched family.</text>
</comment>
<dbReference type="GO" id="GO:0016020">
    <property type="term" value="C:membrane"/>
    <property type="evidence" value="ECO:0007669"/>
    <property type="project" value="UniProtKB-SubCell"/>
</dbReference>
<evidence type="ECO:0000256" key="1">
    <source>
        <dbReference type="ARBA" id="ARBA00004141"/>
    </source>
</evidence>
<evidence type="ECO:0000256" key="2">
    <source>
        <dbReference type="ARBA" id="ARBA00005585"/>
    </source>
</evidence>
<reference evidence="7" key="2">
    <citation type="submission" date="2022-06" db="UniProtKB">
        <authorList>
            <consortium name="EnsemblMetazoa"/>
        </authorList>
    </citation>
    <scope>IDENTIFICATION</scope>
    <source>
        <strain evidence="7">PS312</strain>
    </source>
</reference>
<dbReference type="AlphaFoldDB" id="A0A2A6BKI2"/>
<proteinExistence type="inferred from homology"/>
<dbReference type="EnsemblMetazoa" id="PPA07420.1">
    <property type="protein sequence ID" value="PPA07420.1"/>
    <property type="gene ID" value="WBGene00096974"/>
</dbReference>
<name>A0A2A6BKI2_PRIPA</name>
<sequence length="194" mass="21210">SVVLLFQYHHSNSTKISDAALTGFKLLCSHGEKYECMGRVGKVRFVDATGVINPDGFYNYLTAWFNQDNMMHYVTQASFFANPPSWAVNASGVVPAAEALAYSYGERKGMMIIFSGICLLLNPWAVVSILAILVWMTTQLVDFHAWAGIKMNPVSAVTTAVGIGVEFTAHVGLAFLTSLGNCQERMAAVVDRIF</sequence>
<keyword evidence="6" id="KW-0325">Glycoprotein</keyword>
<keyword evidence="4" id="KW-1133">Transmembrane helix</keyword>
<evidence type="ECO:0000313" key="7">
    <source>
        <dbReference type="EnsemblMetazoa" id="PPA07420.1"/>
    </source>
</evidence>
<reference evidence="8" key="1">
    <citation type="journal article" date="2008" name="Nat. Genet.">
        <title>The Pristionchus pacificus genome provides a unique perspective on nematode lifestyle and parasitism.</title>
        <authorList>
            <person name="Dieterich C."/>
            <person name="Clifton S.W."/>
            <person name="Schuster L.N."/>
            <person name="Chinwalla A."/>
            <person name="Delehaunty K."/>
            <person name="Dinkelacker I."/>
            <person name="Fulton L."/>
            <person name="Fulton R."/>
            <person name="Godfrey J."/>
            <person name="Minx P."/>
            <person name="Mitreva M."/>
            <person name="Roeseler W."/>
            <person name="Tian H."/>
            <person name="Witte H."/>
            <person name="Yang S.P."/>
            <person name="Wilson R.K."/>
            <person name="Sommer R.J."/>
        </authorList>
    </citation>
    <scope>NUCLEOTIDE SEQUENCE [LARGE SCALE GENOMIC DNA]</scope>
    <source>
        <strain evidence="8">PS312</strain>
    </source>
</reference>
<keyword evidence="8" id="KW-1185">Reference proteome</keyword>
<dbReference type="PANTHER" id="PTHR46022">
    <property type="entry name" value="PROTEIN PATCHED"/>
    <property type="match status" value="1"/>
</dbReference>
<gene>
    <name evidence="7" type="primary">WBGene00096974</name>
</gene>
<accession>A0A2A6BKI2</accession>
<protein>
    <submittedName>
        <fullName evidence="7">Uncharacterized protein</fullName>
    </submittedName>
</protein>
<evidence type="ECO:0000256" key="4">
    <source>
        <dbReference type="ARBA" id="ARBA00022989"/>
    </source>
</evidence>
<evidence type="ECO:0000256" key="6">
    <source>
        <dbReference type="ARBA" id="ARBA00023180"/>
    </source>
</evidence>
<dbReference type="Proteomes" id="UP000005239">
    <property type="component" value="Unassembled WGS sequence"/>
</dbReference>